<comment type="caution">
    <text evidence="1">The sequence shown here is derived from an EMBL/GenBank/DDBJ whole genome shotgun (WGS) entry which is preliminary data.</text>
</comment>
<evidence type="ECO:0000313" key="2">
    <source>
        <dbReference type="Proteomes" id="UP000789920"/>
    </source>
</evidence>
<feature type="non-terminal residue" evidence="1">
    <location>
        <position position="1"/>
    </location>
</feature>
<accession>A0ACA9S8V5</accession>
<organism evidence="1 2">
    <name type="scientific">Racocetra persica</name>
    <dbReference type="NCBI Taxonomy" id="160502"/>
    <lineage>
        <taxon>Eukaryota</taxon>
        <taxon>Fungi</taxon>
        <taxon>Fungi incertae sedis</taxon>
        <taxon>Mucoromycota</taxon>
        <taxon>Glomeromycotina</taxon>
        <taxon>Glomeromycetes</taxon>
        <taxon>Diversisporales</taxon>
        <taxon>Gigasporaceae</taxon>
        <taxon>Racocetra</taxon>
    </lineage>
</organism>
<reference evidence="1" key="1">
    <citation type="submission" date="2021-06" db="EMBL/GenBank/DDBJ databases">
        <authorList>
            <person name="Kallberg Y."/>
            <person name="Tangrot J."/>
            <person name="Rosling A."/>
        </authorList>
    </citation>
    <scope>NUCLEOTIDE SEQUENCE</scope>
    <source>
        <strain evidence="1">MA461A</strain>
    </source>
</reference>
<name>A0ACA9S8V5_9GLOM</name>
<keyword evidence="2" id="KW-1185">Reference proteome</keyword>
<feature type="non-terminal residue" evidence="1">
    <location>
        <position position="120"/>
    </location>
</feature>
<gene>
    <name evidence="1" type="ORF">RPERSI_LOCUS28337</name>
</gene>
<sequence length="120" mass="14002">SLTSVMSKAFADKLNQFIEKPCNLYFSDINVNDAQGYVIIAEVSWLNKVKGIIDLKKEQFKFTWENKSYILPITCWEKPQYNNMRMDEYESSDNELEESKGFLVIGNSDKKPIFEINNTQ</sequence>
<dbReference type="Proteomes" id="UP000789920">
    <property type="component" value="Unassembled WGS sequence"/>
</dbReference>
<dbReference type="EMBL" id="CAJVQC010102714">
    <property type="protein sequence ID" value="CAG8832034.1"/>
    <property type="molecule type" value="Genomic_DNA"/>
</dbReference>
<protein>
    <submittedName>
        <fullName evidence="1">8641_t:CDS:1</fullName>
    </submittedName>
</protein>
<evidence type="ECO:0000313" key="1">
    <source>
        <dbReference type="EMBL" id="CAG8832034.1"/>
    </source>
</evidence>
<proteinExistence type="predicted"/>